<evidence type="ECO:0007829" key="11">
    <source>
        <dbReference type="PubMed" id="22673903"/>
    </source>
</evidence>
<evidence type="ECO:0000259" key="6">
    <source>
        <dbReference type="PROSITE" id="PS51720"/>
    </source>
</evidence>
<evidence type="ECO:0000256" key="5">
    <source>
        <dbReference type="SAM" id="MobiDB-lite"/>
    </source>
</evidence>
<dbReference type="ExpressionAtlas" id="Q0R3X4">
    <property type="expression patterns" value="baseline and differential"/>
</dbReference>
<dbReference type="RGD" id="628765">
    <property type="gene designation" value="Gimap4"/>
</dbReference>
<evidence type="ECO:0000256" key="4">
    <source>
        <dbReference type="SAM" id="Coils"/>
    </source>
</evidence>
<feature type="domain" description="AIG1-type G" evidence="6">
    <location>
        <begin position="28"/>
        <end position="230"/>
    </location>
</feature>
<evidence type="ECO:0000256" key="1">
    <source>
        <dbReference type="ARBA" id="ARBA00008535"/>
    </source>
</evidence>
<dbReference type="InterPro" id="IPR027417">
    <property type="entry name" value="P-loop_NTPase"/>
</dbReference>
<reference evidence="7" key="1">
    <citation type="submission" date="2005-07" db="EMBL/GenBank/DDBJ databases">
        <title>Expression of the Gimap Gene Cluster is Reduced in the Type 1 Diabetes BB Lymphopenic Rat.</title>
        <authorList>
            <person name="Rutledge E.A."/>
            <person name="Van Yserloo B."/>
            <person name="Fuller J.M."/>
            <person name="Moralejo D.H."/>
            <person name="Ettinger R.A."/>
            <person name="Gaur P."/>
            <person name="Peterson M.R."/>
            <person name="Hoehna J.L."/>
            <person name="Lernmark A."/>
        </authorList>
    </citation>
    <scope>NUCLEOTIDE SEQUENCE</scope>
    <source>
        <strain evidence="7">BBDR.lyp-</strain>
    </source>
</reference>
<keyword evidence="3" id="KW-0342">GTP-binding</keyword>
<feature type="coiled-coil region" evidence="4">
    <location>
        <begin position="241"/>
        <end position="294"/>
    </location>
</feature>
<proteinExistence type="evidence at protein level"/>
<evidence type="ECO:0000313" key="10">
    <source>
        <dbReference type="RGD" id="628765"/>
    </source>
</evidence>
<dbReference type="EMBL" id="AM285683">
    <property type="protein sequence ID" value="CAL07463.1"/>
    <property type="molecule type" value="mRNA"/>
</dbReference>
<dbReference type="CDD" id="cd01852">
    <property type="entry name" value="AIG1"/>
    <property type="match status" value="1"/>
</dbReference>
<dbReference type="EMBL" id="AM285343">
    <property type="protein sequence ID" value="CAL00212.1"/>
    <property type="molecule type" value="mRNA"/>
</dbReference>
<feature type="region of interest" description="Disordered" evidence="5">
    <location>
        <begin position="1"/>
        <end position="25"/>
    </location>
</feature>
<dbReference type="PANTHER" id="PTHR10903">
    <property type="entry name" value="GTPASE, IMAP FAMILY MEMBER-RELATED"/>
    <property type="match status" value="1"/>
</dbReference>
<dbReference type="Pfam" id="PF04548">
    <property type="entry name" value="AIG1"/>
    <property type="match status" value="1"/>
</dbReference>
<dbReference type="Bgee" id="ENSRNOG00000008369">
    <property type="expression patterns" value="Expressed in lung and 17 other cell types or tissues"/>
</dbReference>
<dbReference type="OrthoDB" id="5985928at2759"/>
<evidence type="ECO:0000313" key="7">
    <source>
        <dbReference type="EMBL" id="ABB03703.1"/>
    </source>
</evidence>
<dbReference type="PANTHER" id="PTHR10903:SF182">
    <property type="entry name" value="GTPASE IMAP FAMILY MEMBER 4"/>
    <property type="match status" value="1"/>
</dbReference>
<protein>
    <submittedName>
        <fullName evidence="7">GIMAP4</fullName>
    </submittedName>
    <submittedName>
        <fullName evidence="8">GTPase, IMAP family member 4</fullName>
    </submittedName>
</protein>
<dbReference type="AlphaFoldDB" id="Q0R3X4"/>
<reference evidence="8" key="2">
    <citation type="journal article" date="2007" name="J. Immunol.">
        <title>A natural hypomorphic variant of the apoptosis regulator Gimap4/IAN1.</title>
        <authorList>
            <person name="Carter C."/>
            <person name="Dion C."/>
            <person name="Schnell S."/>
            <person name="Coadwell W.J."/>
            <person name="Graham M."/>
            <person name="Hepburn L."/>
            <person name="Morgan G."/>
            <person name="Hutchings A."/>
            <person name="Pascall J.C."/>
            <person name="Jacobs H."/>
            <person name="Miller J.R."/>
            <person name="Butcher G.W."/>
        </authorList>
    </citation>
    <scope>NUCLEOTIDE SEQUENCE</scope>
    <source>
        <strain evidence="9">DA</strain>
        <strain evidence="8">PVG</strain>
        <tissue evidence="8">Lymph node</tissue>
    </source>
</reference>
<dbReference type="EMBL" id="DQ125340">
    <property type="protein sequence ID" value="ABB03703.1"/>
    <property type="molecule type" value="mRNA"/>
</dbReference>
<keyword evidence="2" id="KW-0547">Nucleotide-binding</keyword>
<reference evidence="11" key="3">
    <citation type="journal article" date="2012" name="Nat. Commun.">
        <title>Quantitative maps of protein phosphorylation sites across 14 different rat organs and tissues.</title>
        <authorList>
            <person name="Lundby A."/>
            <person name="Secher A."/>
            <person name="Lage K."/>
            <person name="Nordsborg N.B."/>
            <person name="Dmytriyev A."/>
            <person name="Lundby C."/>
            <person name="Olsen J.V."/>
        </authorList>
    </citation>
    <scope>IDENTIFICATION BY MASS SPECTROMETRY [LARGE SCALE ANALYSIS]</scope>
</reference>
<dbReference type="PROSITE" id="PS51720">
    <property type="entry name" value="G_AIG1"/>
    <property type="match status" value="1"/>
</dbReference>
<evidence type="ECO:0000256" key="3">
    <source>
        <dbReference type="ARBA" id="ARBA00023134"/>
    </source>
</evidence>
<dbReference type="FunFam" id="3.40.50.300:FF:000366">
    <property type="entry name" value="GTPase, IMAP family member 2"/>
    <property type="match status" value="1"/>
</dbReference>
<keyword evidence="4" id="KW-0175">Coiled coil</keyword>
<dbReference type="SUPFAM" id="SSF52540">
    <property type="entry name" value="P-loop containing nucleoside triphosphate hydrolases"/>
    <property type="match status" value="1"/>
</dbReference>
<name>Q0R3X4_RAT</name>
<sequence>MEAQYSGVGSIPENSRSSHELGIQDQGSPQLRIVLLGKTGAGKSSTGNSILGRKAFLSGICAKSITKVCEKGVSIWDGKELVVVDTPGIFDTEVPDADTQKEITRCVALTSPGPHALLLVIPLGRYTVEEHKATRKLLSMFEKKARRFMILLLTRKDDLEDTDIHEYLETAPEVLQELIYEFRNRYCLFNNKASGAEQEEQKRQLLTLVQSMVRENGGKYFTNKMYESAEGVIQKQTWKKKEFYREELERERARIRREYEAEIQDLRDELERERRRARMEREFNENELIFAERQQNARREVENTSMILELIIKAWEIASFIFNQFMRD</sequence>
<dbReference type="SMR" id="Q0R3X4"/>
<gene>
    <name evidence="8 10" type="primary">Gimap4</name>
</gene>
<dbReference type="InterPro" id="IPR006703">
    <property type="entry name" value="G_AIG1"/>
</dbReference>
<organism evidence="7">
    <name type="scientific">Rattus norvegicus</name>
    <name type="common">Rat</name>
    <dbReference type="NCBI Taxonomy" id="10116"/>
    <lineage>
        <taxon>Eukaryota</taxon>
        <taxon>Metazoa</taxon>
        <taxon>Chordata</taxon>
        <taxon>Craniata</taxon>
        <taxon>Vertebrata</taxon>
        <taxon>Euteleostomi</taxon>
        <taxon>Mammalia</taxon>
        <taxon>Eutheria</taxon>
        <taxon>Euarchontoglires</taxon>
        <taxon>Glires</taxon>
        <taxon>Rodentia</taxon>
        <taxon>Myomorpha</taxon>
        <taxon>Muroidea</taxon>
        <taxon>Muridae</taxon>
        <taxon>Murinae</taxon>
        <taxon>Rattus</taxon>
    </lineage>
</organism>
<dbReference type="InterPro" id="IPR045058">
    <property type="entry name" value="GIMA/IAN/Toc"/>
</dbReference>
<dbReference type="Gene3D" id="3.40.50.300">
    <property type="entry name" value="P-loop containing nucleotide triphosphate hydrolases"/>
    <property type="match status" value="1"/>
</dbReference>
<comment type="similarity">
    <text evidence="1">Belongs to the TRAFAC class TrmE-Era-EngA-EngB-Septin-like GTPase superfamily. AIG1/Toc34/Toc159-like paraseptin GTPase family. IAN subfamily.</text>
</comment>
<dbReference type="GO" id="GO:0005525">
    <property type="term" value="F:GTP binding"/>
    <property type="evidence" value="ECO:0007669"/>
    <property type="project" value="UniProtKB-KW"/>
</dbReference>
<accession>Q0R3X4</accession>
<evidence type="ECO:0000313" key="8">
    <source>
        <dbReference type="EMBL" id="CAL00212.1"/>
    </source>
</evidence>
<evidence type="ECO:0000256" key="2">
    <source>
        <dbReference type="ARBA" id="ARBA00022741"/>
    </source>
</evidence>
<evidence type="ECO:0000313" key="9">
    <source>
        <dbReference type="EMBL" id="CAL07463.1"/>
    </source>
</evidence>